<evidence type="ECO:0000313" key="2">
    <source>
        <dbReference type="EMBL" id="GAA4885185.1"/>
    </source>
</evidence>
<comment type="caution">
    <text evidence="2">The sequence shown here is derived from an EMBL/GenBank/DDBJ whole genome shotgun (WGS) entry which is preliminary data.</text>
</comment>
<accession>A0ABP9EXN4</accession>
<reference evidence="3" key="1">
    <citation type="journal article" date="2019" name="Int. J. Syst. Evol. Microbiol.">
        <title>The Global Catalogue of Microorganisms (GCM) 10K type strain sequencing project: providing services to taxonomists for standard genome sequencing and annotation.</title>
        <authorList>
            <consortium name="The Broad Institute Genomics Platform"/>
            <consortium name="The Broad Institute Genome Sequencing Center for Infectious Disease"/>
            <person name="Wu L."/>
            <person name="Ma J."/>
        </authorList>
    </citation>
    <scope>NUCLEOTIDE SEQUENCE [LARGE SCALE GENOMIC DNA]</scope>
    <source>
        <strain evidence="3">JCM 13006</strain>
    </source>
</reference>
<evidence type="ECO:0000256" key="1">
    <source>
        <dbReference type="SAM" id="MobiDB-lite"/>
    </source>
</evidence>
<dbReference type="EMBL" id="BAABIS010000001">
    <property type="protein sequence ID" value="GAA4885185.1"/>
    <property type="molecule type" value="Genomic_DNA"/>
</dbReference>
<dbReference type="RefSeq" id="WP_345701638.1">
    <property type="nucleotide sequence ID" value="NZ_BAABIS010000001.1"/>
</dbReference>
<keyword evidence="3" id="KW-1185">Reference proteome</keyword>
<proteinExistence type="predicted"/>
<evidence type="ECO:0000313" key="3">
    <source>
        <dbReference type="Proteomes" id="UP001501752"/>
    </source>
</evidence>
<feature type="region of interest" description="Disordered" evidence="1">
    <location>
        <begin position="140"/>
        <end position="168"/>
    </location>
</feature>
<dbReference type="Proteomes" id="UP001501752">
    <property type="component" value="Unassembled WGS sequence"/>
</dbReference>
<sequence>MYARSLTEEFATGFAIHLMYLPDDPYGVQVVTVGQDVDVVRVRRERAERVIGFLGDDLDGIIEDIAHFYWLVPAGTACLQPAEPADEDVEMLGPRWSVTIPGSRYQGRRRWYGDYGTLADPGLLCKALAATRDTRAVLRRVPEAGGPTGERQPSRMPRRRPQDCLEAPDAVKSLSPLGAWL</sequence>
<organism evidence="2 3">
    <name type="scientific">Kitasatospora terrestris</name>
    <dbReference type="NCBI Taxonomy" id="258051"/>
    <lineage>
        <taxon>Bacteria</taxon>
        <taxon>Bacillati</taxon>
        <taxon>Actinomycetota</taxon>
        <taxon>Actinomycetes</taxon>
        <taxon>Kitasatosporales</taxon>
        <taxon>Streptomycetaceae</taxon>
        <taxon>Kitasatospora</taxon>
    </lineage>
</organism>
<gene>
    <name evidence="2" type="ORF">GCM10023235_77760</name>
</gene>
<name>A0ABP9EXN4_9ACTN</name>
<protein>
    <submittedName>
        <fullName evidence="2">Uncharacterized protein</fullName>
    </submittedName>
</protein>